<feature type="compositionally biased region" description="Low complexity" evidence="1">
    <location>
        <begin position="345"/>
        <end position="366"/>
    </location>
</feature>
<keyword evidence="3" id="KW-1185">Reference proteome</keyword>
<dbReference type="Proteomes" id="UP001164286">
    <property type="component" value="Unassembled WGS sequence"/>
</dbReference>
<comment type="caution">
    <text evidence="2">The sequence shown here is derived from an EMBL/GenBank/DDBJ whole genome shotgun (WGS) entry which is preliminary data.</text>
</comment>
<evidence type="ECO:0000313" key="3">
    <source>
        <dbReference type="Proteomes" id="UP001164286"/>
    </source>
</evidence>
<feature type="compositionally biased region" description="Gly residues" evidence="1">
    <location>
        <begin position="226"/>
        <end position="239"/>
    </location>
</feature>
<feature type="compositionally biased region" description="Gly residues" evidence="1">
    <location>
        <begin position="177"/>
        <end position="192"/>
    </location>
</feature>
<dbReference type="GeneID" id="77730350"/>
<feature type="compositionally biased region" description="Basic and acidic residues" evidence="1">
    <location>
        <begin position="96"/>
        <end position="106"/>
    </location>
</feature>
<organism evidence="2 3">
    <name type="scientific">Dioszegia hungarica</name>
    <dbReference type="NCBI Taxonomy" id="4972"/>
    <lineage>
        <taxon>Eukaryota</taxon>
        <taxon>Fungi</taxon>
        <taxon>Dikarya</taxon>
        <taxon>Basidiomycota</taxon>
        <taxon>Agaricomycotina</taxon>
        <taxon>Tremellomycetes</taxon>
        <taxon>Tremellales</taxon>
        <taxon>Bulleribasidiaceae</taxon>
        <taxon>Dioszegia</taxon>
    </lineage>
</organism>
<feature type="compositionally biased region" description="Low complexity" evidence="1">
    <location>
        <begin position="422"/>
        <end position="440"/>
    </location>
</feature>
<dbReference type="EMBL" id="JAKWFO010000014">
    <property type="protein sequence ID" value="KAI9632239.1"/>
    <property type="molecule type" value="Genomic_DNA"/>
</dbReference>
<accession>A0AA38H3T9</accession>
<sequence>MFYPATSHPTRTYGAPTTGRRKLAVHNENNLDGLGGRGLPSKTPSRAGPSGPNGAAGKAALLGSATVGRVGLGQKTEGKDRNVLSGQPGAGVGKGKGKEEEIEPKRLFASTSTLPPSKSLSNLPFIPTKTPARPPPSSRKLPPNKTPAPSTFRIAQDVSSTPLPSATRRRRSRSSNGPGGSGGGAGGGGGGATPMRPTMRPAEEFRTPLPSAKWQDGDGEGDSPEGSGGLEVQGTGAEGDVGVVLDVLGEVEEESEDEVEYMPPKPDELPYELDWEPQLDIISLTRQLQTVPCVAFDTIGEAPELSMEVDTEPRGIMLESDDKLEDPIFQREPAAGVPSPPVRVAPPASGSGTGPVRTTSTTFPRTRPAPPAAVPATSRSKAGTSLKSSLKPTSTFSRSTLASAGTRATAHTRPPLPSGWKAPTPASARPAPPALALSARSTKENIPPLPTRVNGTGTGLGSKKGSKEVQGKGAWVEEDDELMEALMLVGGQEAVFDLDLGLDLDSGVGS</sequence>
<evidence type="ECO:0000256" key="1">
    <source>
        <dbReference type="SAM" id="MobiDB-lite"/>
    </source>
</evidence>
<feature type="region of interest" description="Disordered" evidence="1">
    <location>
        <begin position="1"/>
        <end position="240"/>
    </location>
</feature>
<feature type="compositionally biased region" description="Low complexity" evidence="1">
    <location>
        <begin position="110"/>
        <end position="124"/>
    </location>
</feature>
<proteinExistence type="predicted"/>
<dbReference type="AlphaFoldDB" id="A0AA38H3T9"/>
<gene>
    <name evidence="2" type="ORF">MKK02DRAFT_40543</name>
</gene>
<name>A0AA38H3T9_9TREE</name>
<feature type="compositionally biased region" description="Low complexity" evidence="1">
    <location>
        <begin position="374"/>
        <end position="397"/>
    </location>
</feature>
<feature type="region of interest" description="Disordered" evidence="1">
    <location>
        <begin position="331"/>
        <end position="473"/>
    </location>
</feature>
<feature type="compositionally biased region" description="Low complexity" evidence="1">
    <location>
        <begin position="55"/>
        <end position="65"/>
    </location>
</feature>
<dbReference type="RefSeq" id="XP_052942016.1">
    <property type="nucleotide sequence ID" value="XM_053091145.1"/>
</dbReference>
<evidence type="ECO:0000313" key="2">
    <source>
        <dbReference type="EMBL" id="KAI9632239.1"/>
    </source>
</evidence>
<reference evidence="2" key="1">
    <citation type="journal article" date="2022" name="G3 (Bethesda)">
        <title>High quality genome of the basidiomycete yeast Dioszegia hungarica PDD-24b-2 isolated from cloud water.</title>
        <authorList>
            <person name="Jarrige D."/>
            <person name="Haridas S."/>
            <person name="Bleykasten-Grosshans C."/>
            <person name="Joly M."/>
            <person name="Nadalig T."/>
            <person name="Sancelme M."/>
            <person name="Vuilleumier S."/>
            <person name="Grigoriev I.V."/>
            <person name="Amato P."/>
            <person name="Bringel F."/>
        </authorList>
    </citation>
    <scope>NUCLEOTIDE SEQUENCE</scope>
    <source>
        <strain evidence="2">PDD-24b-2</strain>
    </source>
</reference>
<protein>
    <submittedName>
        <fullName evidence="2">Uncharacterized protein</fullName>
    </submittedName>
</protein>